<evidence type="ECO:0000256" key="1">
    <source>
        <dbReference type="ARBA" id="ARBA00022857"/>
    </source>
</evidence>
<dbReference type="SMART" id="SM00829">
    <property type="entry name" value="PKS_ER"/>
    <property type="match status" value="1"/>
</dbReference>
<dbReference type="Gene3D" id="3.90.180.10">
    <property type="entry name" value="Medium-chain alcohol dehydrogenases, catalytic domain"/>
    <property type="match status" value="1"/>
</dbReference>
<organism evidence="4 5">
    <name type="scientific">Capnocytophaga endodontalis</name>
    <dbReference type="NCBI Taxonomy" id="2708117"/>
    <lineage>
        <taxon>Bacteria</taxon>
        <taxon>Pseudomonadati</taxon>
        <taxon>Bacteroidota</taxon>
        <taxon>Flavobacteriia</taxon>
        <taxon>Flavobacteriales</taxon>
        <taxon>Flavobacteriaceae</taxon>
        <taxon>Capnocytophaga</taxon>
    </lineage>
</organism>
<evidence type="ECO:0000259" key="3">
    <source>
        <dbReference type="SMART" id="SM00829"/>
    </source>
</evidence>
<evidence type="ECO:0000313" key="4">
    <source>
        <dbReference type="EMBL" id="ASF44382.1"/>
    </source>
</evidence>
<protein>
    <submittedName>
        <fullName evidence="4">Quinone oxidoreductase</fullName>
    </submittedName>
</protein>
<accession>A0A1Z4BT27</accession>
<dbReference type="AlphaFoldDB" id="A0A1Z4BT27"/>
<dbReference type="SUPFAM" id="SSF50129">
    <property type="entry name" value="GroES-like"/>
    <property type="match status" value="1"/>
</dbReference>
<reference evidence="5" key="1">
    <citation type="submission" date="2017-06" db="EMBL/GenBank/DDBJ databases">
        <title>Complete genome sequence of Capnocytophaga sp. KCOM 1579 (=ChDC OS43) isolated from a human refractory periapical abscess lesion.</title>
        <authorList>
            <person name="Kook J.-K."/>
            <person name="Park S.-N."/>
            <person name="Lim Y.K."/>
            <person name="Roh H."/>
        </authorList>
    </citation>
    <scope>NUCLEOTIDE SEQUENCE [LARGE SCALE GENOMIC DNA]</scope>
    <source>
        <strain evidence="5">ChDC OS43</strain>
    </source>
</reference>
<name>A0A1Z4BT27_9FLAO</name>
<proteinExistence type="predicted"/>
<dbReference type="Pfam" id="PF13602">
    <property type="entry name" value="ADH_zinc_N_2"/>
    <property type="match status" value="1"/>
</dbReference>
<dbReference type="Proteomes" id="UP000197007">
    <property type="component" value="Chromosome"/>
</dbReference>
<dbReference type="Gene3D" id="3.40.50.720">
    <property type="entry name" value="NAD(P)-binding Rossmann-like Domain"/>
    <property type="match status" value="1"/>
</dbReference>
<evidence type="ECO:0000313" key="5">
    <source>
        <dbReference type="Proteomes" id="UP000197007"/>
    </source>
</evidence>
<keyword evidence="5" id="KW-1185">Reference proteome</keyword>
<evidence type="ECO:0000256" key="2">
    <source>
        <dbReference type="ARBA" id="ARBA00023002"/>
    </source>
</evidence>
<dbReference type="InterPro" id="IPR013154">
    <property type="entry name" value="ADH-like_N"/>
</dbReference>
<dbReference type="EMBL" id="CP022022">
    <property type="protein sequence ID" value="ASF44382.1"/>
    <property type="molecule type" value="Genomic_DNA"/>
</dbReference>
<sequence>MKAIVIYKAGDAQQLQLEERPIPTLKEGWTLVKVKGFGINRSEIFTRQGHSPSVIFPRILGIECVGVVEATTSPTLQKGQTVVSLMGEMGRAFDGSYAEYTLLPNGQVYPITTTLSWAELAAVPETYYTAFGSMQNLQIKPTDTVLVRAAASGVGIAFLRLVKAQYPTLRVVGSIRGNNTEKTAVLLGLGYDAIIADNDNVLATDECFDKILELVGPASIKDSFAHIKEYGIICATGLLGGKWYLEDFDPTRDLLHNAYLTTFYSGSVNAEKITQLFAYIDEHDVPVAPEKVFALEEIVAAHQYVESSAGYGKVVVRIN</sequence>
<dbReference type="RefSeq" id="WP_088595180.1">
    <property type="nucleotide sequence ID" value="NZ_CP022022.1"/>
</dbReference>
<dbReference type="GO" id="GO:0016651">
    <property type="term" value="F:oxidoreductase activity, acting on NAD(P)H"/>
    <property type="evidence" value="ECO:0007669"/>
    <property type="project" value="TreeGrafter"/>
</dbReference>
<dbReference type="GO" id="GO:0070402">
    <property type="term" value="F:NADPH binding"/>
    <property type="evidence" value="ECO:0007669"/>
    <property type="project" value="TreeGrafter"/>
</dbReference>
<feature type="domain" description="Enoyl reductase (ER)" evidence="3">
    <location>
        <begin position="10"/>
        <end position="316"/>
    </location>
</feature>
<dbReference type="PANTHER" id="PTHR48106">
    <property type="entry name" value="QUINONE OXIDOREDUCTASE PIG3-RELATED"/>
    <property type="match status" value="1"/>
</dbReference>
<dbReference type="InterPro" id="IPR036291">
    <property type="entry name" value="NAD(P)-bd_dom_sf"/>
</dbReference>
<keyword evidence="2" id="KW-0560">Oxidoreductase</keyword>
<gene>
    <name evidence="4" type="ORF">CBG49_15450</name>
</gene>
<dbReference type="PANTHER" id="PTHR48106:SF18">
    <property type="entry name" value="QUINONE OXIDOREDUCTASE PIG3"/>
    <property type="match status" value="1"/>
</dbReference>
<keyword evidence="1" id="KW-0521">NADP</keyword>
<dbReference type="InterPro" id="IPR020843">
    <property type="entry name" value="ER"/>
</dbReference>
<dbReference type="SUPFAM" id="SSF51735">
    <property type="entry name" value="NAD(P)-binding Rossmann-fold domains"/>
    <property type="match status" value="1"/>
</dbReference>
<dbReference type="InterPro" id="IPR011032">
    <property type="entry name" value="GroES-like_sf"/>
</dbReference>
<dbReference type="KEGG" id="capn:CBG49_15450"/>
<dbReference type="Pfam" id="PF08240">
    <property type="entry name" value="ADH_N"/>
    <property type="match status" value="1"/>
</dbReference>